<feature type="compositionally biased region" description="Low complexity" evidence="10">
    <location>
        <begin position="44"/>
        <end position="99"/>
    </location>
</feature>
<keyword evidence="4" id="KW-0507">mRNA processing</keyword>
<feature type="compositionally biased region" description="Polar residues" evidence="10">
    <location>
        <begin position="247"/>
        <end position="272"/>
    </location>
</feature>
<keyword evidence="7" id="KW-0508">mRNA splicing</keyword>
<dbReference type="SMART" id="SM00360">
    <property type="entry name" value="RRM"/>
    <property type="match status" value="1"/>
</dbReference>
<dbReference type="Proteomes" id="UP000186922">
    <property type="component" value="Unassembled WGS sequence"/>
</dbReference>
<comment type="subcellular location">
    <subcellularLocation>
        <location evidence="2">Cytoplasm</location>
    </subcellularLocation>
    <subcellularLocation>
        <location evidence="1">Nucleus</location>
    </subcellularLocation>
</comment>
<protein>
    <recommendedName>
        <fullName evidence="11">RRM domain-containing protein</fullName>
    </recommendedName>
</protein>
<dbReference type="GO" id="GO:0006397">
    <property type="term" value="P:mRNA processing"/>
    <property type="evidence" value="ECO:0007669"/>
    <property type="project" value="UniProtKB-KW"/>
</dbReference>
<keyword evidence="3" id="KW-0963">Cytoplasm</keyword>
<feature type="domain" description="RRM" evidence="11">
    <location>
        <begin position="117"/>
        <end position="194"/>
    </location>
</feature>
<comment type="caution">
    <text evidence="12">The sequence shown here is derived from an EMBL/GenBank/DDBJ whole genome shotgun (WGS) entry which is preliminary data.</text>
</comment>
<dbReference type="GO" id="GO:0008380">
    <property type="term" value="P:RNA splicing"/>
    <property type="evidence" value="ECO:0007669"/>
    <property type="project" value="UniProtKB-KW"/>
</dbReference>
<dbReference type="InterPro" id="IPR000504">
    <property type="entry name" value="RRM_dom"/>
</dbReference>
<dbReference type="PANTHER" id="PTHR48024">
    <property type="entry name" value="GEO13361P1-RELATED"/>
    <property type="match status" value="1"/>
</dbReference>
<dbReference type="OrthoDB" id="4207594at2759"/>
<feature type="region of interest" description="Disordered" evidence="10">
    <location>
        <begin position="32"/>
        <end position="109"/>
    </location>
</feature>
<evidence type="ECO:0000256" key="4">
    <source>
        <dbReference type="ARBA" id="ARBA00022664"/>
    </source>
</evidence>
<proteinExistence type="predicted"/>
<evidence type="ECO:0000256" key="3">
    <source>
        <dbReference type="ARBA" id="ARBA00022490"/>
    </source>
</evidence>
<dbReference type="GO" id="GO:0005634">
    <property type="term" value="C:nucleus"/>
    <property type="evidence" value="ECO:0007669"/>
    <property type="project" value="UniProtKB-SubCell"/>
</dbReference>
<gene>
    <name evidence="12" type="primary">RvY_14525-1</name>
    <name evidence="12" type="synonym">RvY_14525.1</name>
    <name evidence="12" type="ORF">RvY_14525</name>
</gene>
<keyword evidence="5" id="KW-0221">Differentiation</keyword>
<dbReference type="CDD" id="cd12384">
    <property type="entry name" value="RRM_RBM24_RBM38_like"/>
    <property type="match status" value="1"/>
</dbReference>
<keyword evidence="6 9" id="KW-0694">RNA-binding</keyword>
<dbReference type="GO" id="GO:0030154">
    <property type="term" value="P:cell differentiation"/>
    <property type="evidence" value="ECO:0007669"/>
    <property type="project" value="UniProtKB-KW"/>
</dbReference>
<dbReference type="InterPro" id="IPR035979">
    <property type="entry name" value="RBD_domain_sf"/>
</dbReference>
<dbReference type="InterPro" id="IPR012677">
    <property type="entry name" value="Nucleotide-bd_a/b_plait_sf"/>
</dbReference>
<dbReference type="GO" id="GO:0003730">
    <property type="term" value="F:mRNA 3'-UTR binding"/>
    <property type="evidence" value="ECO:0007669"/>
    <property type="project" value="TreeGrafter"/>
</dbReference>
<evidence type="ECO:0000256" key="2">
    <source>
        <dbReference type="ARBA" id="ARBA00004496"/>
    </source>
</evidence>
<name>A0A1D1VVF8_RAMVA</name>
<feature type="compositionally biased region" description="Polar residues" evidence="10">
    <location>
        <begin position="32"/>
        <end position="43"/>
    </location>
</feature>
<evidence type="ECO:0000256" key="10">
    <source>
        <dbReference type="SAM" id="MobiDB-lite"/>
    </source>
</evidence>
<dbReference type="AlphaFoldDB" id="A0A1D1VVF8"/>
<dbReference type="FunFam" id="3.30.70.330:FF:000077">
    <property type="entry name" value="RNA-binding motif protein 24"/>
    <property type="match status" value="1"/>
</dbReference>
<dbReference type="GO" id="GO:0005829">
    <property type="term" value="C:cytosol"/>
    <property type="evidence" value="ECO:0007669"/>
    <property type="project" value="TreeGrafter"/>
</dbReference>
<dbReference type="PANTHER" id="PTHR48024:SF56">
    <property type="entry name" value="HETEROGENEOUS NUCLEAR RIBONUCLEOPROTEIN A0"/>
    <property type="match status" value="1"/>
</dbReference>
<feature type="region of interest" description="Disordered" evidence="10">
    <location>
        <begin position="247"/>
        <end position="281"/>
    </location>
</feature>
<keyword evidence="13" id="KW-1185">Reference proteome</keyword>
<sequence>MSSTEADKSLPISSAVGPSSPVVTAITGTAQHQPNLAQQMGPNTTTTSSSATGNISSTLPASTAGSPVVTSSTSGTTSQSGAVVNQNGHNNGSSSSQPQPHHHPHVYPSMYKDTTFTKIFVGGLPYHTSDETLRQYFEVFGDIEEAVVITDRQTAKSRGYGFVTMLDRLSAERACKEPNPIIDGRKANVNLAYLGAKPRTNGIAALQARAAAASYAPFLQSPLGYPSPYIYPSPILLSPNLFLPNTPNGGHSANVSPNSTQSQNSQGLSPSATSPPPTNGSASSYYDFSTAAALAAAAASSFMQQQHQYSPMPAQFGGPFGDQNALYNFAPYAAAAGLLSNGNFNNGLMHNGHHNVNSGPGSNMYSGTQNGLHLGSTIRGKE</sequence>
<accession>A0A1D1VVF8</accession>
<evidence type="ECO:0000256" key="5">
    <source>
        <dbReference type="ARBA" id="ARBA00022782"/>
    </source>
</evidence>
<evidence type="ECO:0000256" key="6">
    <source>
        <dbReference type="ARBA" id="ARBA00022884"/>
    </source>
</evidence>
<reference evidence="12 13" key="1">
    <citation type="journal article" date="2016" name="Nat. Commun.">
        <title>Extremotolerant tardigrade genome and improved radiotolerance of human cultured cells by tardigrade-unique protein.</title>
        <authorList>
            <person name="Hashimoto T."/>
            <person name="Horikawa D.D."/>
            <person name="Saito Y."/>
            <person name="Kuwahara H."/>
            <person name="Kozuka-Hata H."/>
            <person name="Shin-I T."/>
            <person name="Minakuchi Y."/>
            <person name="Ohishi K."/>
            <person name="Motoyama A."/>
            <person name="Aizu T."/>
            <person name="Enomoto A."/>
            <person name="Kondo K."/>
            <person name="Tanaka S."/>
            <person name="Hara Y."/>
            <person name="Koshikawa S."/>
            <person name="Sagara H."/>
            <person name="Miura T."/>
            <person name="Yokobori S."/>
            <person name="Miyagawa K."/>
            <person name="Suzuki Y."/>
            <person name="Kubo T."/>
            <person name="Oyama M."/>
            <person name="Kohara Y."/>
            <person name="Fujiyama A."/>
            <person name="Arakawa K."/>
            <person name="Katayama T."/>
            <person name="Toyoda A."/>
            <person name="Kunieda T."/>
        </authorList>
    </citation>
    <scope>NUCLEOTIDE SEQUENCE [LARGE SCALE GENOMIC DNA]</scope>
    <source>
        <strain evidence="12 13">YOKOZUNA-1</strain>
    </source>
</reference>
<dbReference type="InterPro" id="IPR050886">
    <property type="entry name" value="RNA-binding_reg"/>
</dbReference>
<evidence type="ECO:0000256" key="9">
    <source>
        <dbReference type="PROSITE-ProRule" id="PRU00176"/>
    </source>
</evidence>
<organism evidence="12 13">
    <name type="scientific">Ramazzottius varieornatus</name>
    <name type="common">Water bear</name>
    <name type="synonym">Tardigrade</name>
    <dbReference type="NCBI Taxonomy" id="947166"/>
    <lineage>
        <taxon>Eukaryota</taxon>
        <taxon>Metazoa</taxon>
        <taxon>Ecdysozoa</taxon>
        <taxon>Tardigrada</taxon>
        <taxon>Eutardigrada</taxon>
        <taxon>Parachela</taxon>
        <taxon>Hypsibioidea</taxon>
        <taxon>Ramazzottiidae</taxon>
        <taxon>Ramazzottius</taxon>
    </lineage>
</organism>
<evidence type="ECO:0000313" key="13">
    <source>
        <dbReference type="Proteomes" id="UP000186922"/>
    </source>
</evidence>
<evidence type="ECO:0000259" key="11">
    <source>
        <dbReference type="PROSITE" id="PS50102"/>
    </source>
</evidence>
<dbReference type="STRING" id="947166.A0A1D1VVF8"/>
<evidence type="ECO:0000256" key="7">
    <source>
        <dbReference type="ARBA" id="ARBA00023187"/>
    </source>
</evidence>
<dbReference type="EMBL" id="BDGG01000010">
    <property type="protein sequence ID" value="GAV04213.1"/>
    <property type="molecule type" value="Genomic_DNA"/>
</dbReference>
<dbReference type="Pfam" id="PF00076">
    <property type="entry name" value="RRM_1"/>
    <property type="match status" value="1"/>
</dbReference>
<dbReference type="SUPFAM" id="SSF54928">
    <property type="entry name" value="RNA-binding domain, RBD"/>
    <property type="match status" value="1"/>
</dbReference>
<keyword evidence="8" id="KW-0539">Nucleus</keyword>
<evidence type="ECO:0000256" key="8">
    <source>
        <dbReference type="ARBA" id="ARBA00023242"/>
    </source>
</evidence>
<dbReference type="Gene3D" id="3.30.70.330">
    <property type="match status" value="1"/>
</dbReference>
<evidence type="ECO:0000256" key="1">
    <source>
        <dbReference type="ARBA" id="ARBA00004123"/>
    </source>
</evidence>
<evidence type="ECO:0000313" key="12">
    <source>
        <dbReference type="EMBL" id="GAV04213.1"/>
    </source>
</evidence>
<dbReference type="PROSITE" id="PS50102">
    <property type="entry name" value="RRM"/>
    <property type="match status" value="1"/>
</dbReference>